<dbReference type="InterPro" id="IPR003598">
    <property type="entry name" value="Ig_sub2"/>
</dbReference>
<reference evidence="4 5" key="1">
    <citation type="submission" date="2015-03" db="EMBL/GenBank/DDBJ databases">
        <title>Draft genome of the nematode, Opisthorchis viverrini.</title>
        <authorList>
            <person name="Mitreva M."/>
        </authorList>
    </citation>
    <scope>NUCLEOTIDE SEQUENCE [LARGE SCALE GENOMIC DNA]</scope>
    <source>
        <strain evidence="4">Khon Kaen</strain>
    </source>
</reference>
<dbReference type="PANTHER" id="PTHR44170:SF54">
    <property type="entry name" value="FI24025P1"/>
    <property type="match status" value="1"/>
</dbReference>
<dbReference type="EMBL" id="KV897867">
    <property type="protein sequence ID" value="OON16335.1"/>
    <property type="molecule type" value="Genomic_DNA"/>
</dbReference>
<proteinExistence type="predicted"/>
<dbReference type="SMART" id="SM00409">
    <property type="entry name" value="IG"/>
    <property type="match status" value="3"/>
</dbReference>
<feature type="domain" description="Ig-like" evidence="3">
    <location>
        <begin position="3"/>
        <end position="99"/>
    </location>
</feature>
<evidence type="ECO:0000313" key="4">
    <source>
        <dbReference type="EMBL" id="OON16335.1"/>
    </source>
</evidence>
<gene>
    <name evidence="4" type="ORF">X801_07854</name>
</gene>
<dbReference type="Pfam" id="PF13927">
    <property type="entry name" value="Ig_3"/>
    <property type="match status" value="2"/>
</dbReference>
<keyword evidence="2" id="KW-1015">Disulfide bond</keyword>
<evidence type="ECO:0000256" key="1">
    <source>
        <dbReference type="ARBA" id="ARBA00022737"/>
    </source>
</evidence>
<feature type="domain" description="Ig-like" evidence="3">
    <location>
        <begin position="211"/>
        <end position="290"/>
    </location>
</feature>
<evidence type="ECO:0000259" key="3">
    <source>
        <dbReference type="PROSITE" id="PS50835"/>
    </source>
</evidence>
<feature type="domain" description="Ig-like" evidence="3">
    <location>
        <begin position="117"/>
        <end position="197"/>
    </location>
</feature>
<evidence type="ECO:0000313" key="5">
    <source>
        <dbReference type="Proteomes" id="UP000243686"/>
    </source>
</evidence>
<dbReference type="InterPro" id="IPR013098">
    <property type="entry name" value="Ig_I-set"/>
</dbReference>
<dbReference type="Gene3D" id="2.60.40.10">
    <property type="entry name" value="Immunoglobulins"/>
    <property type="match status" value="3"/>
</dbReference>
<dbReference type="SUPFAM" id="SSF48726">
    <property type="entry name" value="Immunoglobulin"/>
    <property type="match status" value="3"/>
</dbReference>
<dbReference type="AlphaFoldDB" id="A0A1S8WPJ1"/>
<protein>
    <submittedName>
        <fullName evidence="4">Immunoglobulin domain protein</fullName>
    </submittedName>
</protein>
<keyword evidence="1" id="KW-0677">Repeat</keyword>
<dbReference type="SMART" id="SM00408">
    <property type="entry name" value="IGc2"/>
    <property type="match status" value="3"/>
</dbReference>
<sequence length="415" mass="45778">MSPKITTAKFFVNNIAVVECQLPLNAFPTPVVHFELNGTQINEAALQNDKYRIVWRPDGQRVSLLIHKVQFHDGGTYRCAITNPLTGEKRYAPEATQLQLINPERVVETRIAVPLAPSSTGDRSESGGSTKSQQILVDEGQNVTLFCVFHGVPPPTVATYPFDQNFTSNPRFYRDAKFGLLQITDVQLRDSGVYLCTDQRMTYAAQLHVKPQLRLITQPQDVILDALGGRAEFRCNTSDPLVTPYWLFNGQPKSTVGSGGENILRIANVSVQDLGVYQCVAKRASTKRLGDEWASASAVLALASDKIIKTPGDLAVYTPQRPVVPLESTTEVTTSELTPQAQALYDNLAVYLTSVTYAYVTESIVKPSKRYRFRVIAVDPSTGVSLVPPSDWSNTVSMEHISPVDPPQIKVVRPM</sequence>
<dbReference type="InterPro" id="IPR007110">
    <property type="entry name" value="Ig-like_dom"/>
</dbReference>
<dbReference type="Pfam" id="PF07679">
    <property type="entry name" value="I-set"/>
    <property type="match status" value="1"/>
</dbReference>
<name>A0A1S8WPJ1_OPIVI</name>
<feature type="non-terminal residue" evidence="4">
    <location>
        <position position="415"/>
    </location>
</feature>
<dbReference type="PANTHER" id="PTHR44170">
    <property type="entry name" value="PROTEIN SIDEKICK"/>
    <property type="match status" value="1"/>
</dbReference>
<organism evidence="4 5">
    <name type="scientific">Opisthorchis viverrini</name>
    <name type="common">Southeast Asian liver fluke</name>
    <dbReference type="NCBI Taxonomy" id="6198"/>
    <lineage>
        <taxon>Eukaryota</taxon>
        <taxon>Metazoa</taxon>
        <taxon>Spiralia</taxon>
        <taxon>Lophotrochozoa</taxon>
        <taxon>Platyhelminthes</taxon>
        <taxon>Trematoda</taxon>
        <taxon>Digenea</taxon>
        <taxon>Opisthorchiida</taxon>
        <taxon>Opisthorchiata</taxon>
        <taxon>Opisthorchiidae</taxon>
        <taxon>Opisthorchis</taxon>
    </lineage>
</organism>
<dbReference type="PROSITE" id="PS50835">
    <property type="entry name" value="IG_LIKE"/>
    <property type="match status" value="3"/>
</dbReference>
<keyword evidence="5" id="KW-1185">Reference proteome</keyword>
<dbReference type="InterPro" id="IPR003599">
    <property type="entry name" value="Ig_sub"/>
</dbReference>
<evidence type="ECO:0000256" key="2">
    <source>
        <dbReference type="ARBA" id="ARBA00023157"/>
    </source>
</evidence>
<dbReference type="InterPro" id="IPR036179">
    <property type="entry name" value="Ig-like_dom_sf"/>
</dbReference>
<dbReference type="GO" id="GO:0098609">
    <property type="term" value="P:cell-cell adhesion"/>
    <property type="evidence" value="ECO:0007669"/>
    <property type="project" value="TreeGrafter"/>
</dbReference>
<accession>A0A1S8WPJ1</accession>
<dbReference type="InterPro" id="IPR013783">
    <property type="entry name" value="Ig-like_fold"/>
</dbReference>
<dbReference type="Proteomes" id="UP000243686">
    <property type="component" value="Unassembled WGS sequence"/>
</dbReference>